<dbReference type="AlphaFoldDB" id="R7SLC7"/>
<dbReference type="InterPro" id="IPR011701">
    <property type="entry name" value="MFS"/>
</dbReference>
<evidence type="ECO:0000313" key="8">
    <source>
        <dbReference type="EMBL" id="EJF56535.1"/>
    </source>
</evidence>
<feature type="compositionally biased region" description="Basic and acidic residues" evidence="5">
    <location>
        <begin position="219"/>
        <end position="229"/>
    </location>
</feature>
<dbReference type="EMBL" id="JH719469">
    <property type="protein sequence ID" value="EJF56535.1"/>
    <property type="molecule type" value="Genomic_DNA"/>
</dbReference>
<feature type="transmembrane region" description="Helical" evidence="6">
    <location>
        <begin position="662"/>
        <end position="680"/>
    </location>
</feature>
<keyword evidence="2 6" id="KW-0812">Transmembrane</keyword>
<feature type="transmembrane region" description="Helical" evidence="6">
    <location>
        <begin position="385"/>
        <end position="408"/>
    </location>
</feature>
<gene>
    <name evidence="8" type="ORF">DICSQDRAFT_113067</name>
</gene>
<evidence type="ECO:0000256" key="2">
    <source>
        <dbReference type="ARBA" id="ARBA00022692"/>
    </source>
</evidence>
<name>R7SLC7_DICSQ</name>
<dbReference type="RefSeq" id="XP_007370767.1">
    <property type="nucleotide sequence ID" value="XM_007370705.1"/>
</dbReference>
<feature type="transmembrane region" description="Helical" evidence="6">
    <location>
        <begin position="628"/>
        <end position="650"/>
    </location>
</feature>
<feature type="compositionally biased region" description="Low complexity" evidence="5">
    <location>
        <begin position="743"/>
        <end position="771"/>
    </location>
</feature>
<feature type="region of interest" description="Disordered" evidence="5">
    <location>
        <begin position="690"/>
        <end position="771"/>
    </location>
</feature>
<proteinExistence type="predicted"/>
<reference evidence="8 9" key="1">
    <citation type="journal article" date="2012" name="Science">
        <title>The Paleozoic origin of enzymatic lignin decomposition reconstructed from 31 fungal genomes.</title>
        <authorList>
            <person name="Floudas D."/>
            <person name="Binder M."/>
            <person name="Riley R."/>
            <person name="Barry K."/>
            <person name="Blanchette R.A."/>
            <person name="Henrissat B."/>
            <person name="Martinez A.T."/>
            <person name="Otillar R."/>
            <person name="Spatafora J.W."/>
            <person name="Yadav J.S."/>
            <person name="Aerts A."/>
            <person name="Benoit I."/>
            <person name="Boyd A."/>
            <person name="Carlson A."/>
            <person name="Copeland A."/>
            <person name="Coutinho P.M."/>
            <person name="de Vries R.P."/>
            <person name="Ferreira P."/>
            <person name="Findley K."/>
            <person name="Foster B."/>
            <person name="Gaskell J."/>
            <person name="Glotzer D."/>
            <person name="Gorecki P."/>
            <person name="Heitman J."/>
            <person name="Hesse C."/>
            <person name="Hori C."/>
            <person name="Igarashi K."/>
            <person name="Jurgens J.A."/>
            <person name="Kallen N."/>
            <person name="Kersten P."/>
            <person name="Kohler A."/>
            <person name="Kuees U."/>
            <person name="Kumar T.K.A."/>
            <person name="Kuo A."/>
            <person name="LaButti K."/>
            <person name="Larrondo L.F."/>
            <person name="Lindquist E."/>
            <person name="Ling A."/>
            <person name="Lombard V."/>
            <person name="Lucas S."/>
            <person name="Lundell T."/>
            <person name="Martin R."/>
            <person name="McLaughlin D.J."/>
            <person name="Morgenstern I."/>
            <person name="Morin E."/>
            <person name="Murat C."/>
            <person name="Nagy L.G."/>
            <person name="Nolan M."/>
            <person name="Ohm R.A."/>
            <person name="Patyshakuliyeva A."/>
            <person name="Rokas A."/>
            <person name="Ruiz-Duenas F.J."/>
            <person name="Sabat G."/>
            <person name="Salamov A."/>
            <person name="Samejima M."/>
            <person name="Schmutz J."/>
            <person name="Slot J.C."/>
            <person name="St John F."/>
            <person name="Stenlid J."/>
            <person name="Sun H."/>
            <person name="Sun S."/>
            <person name="Syed K."/>
            <person name="Tsang A."/>
            <person name="Wiebenga A."/>
            <person name="Young D."/>
            <person name="Pisabarro A."/>
            <person name="Eastwood D.C."/>
            <person name="Martin F."/>
            <person name="Cullen D."/>
            <person name="Grigoriev I.V."/>
            <person name="Hibbett D.S."/>
        </authorList>
    </citation>
    <scope>NUCLEOTIDE SEQUENCE [LARGE SCALE GENOMIC DNA]</scope>
    <source>
        <strain evidence="8 9">LYAD-421 SS1</strain>
    </source>
</reference>
<feature type="transmembrane region" description="Helical" evidence="6">
    <location>
        <begin position="469"/>
        <end position="490"/>
    </location>
</feature>
<feature type="chain" id="PRO_5004444160" description="Major facilitator superfamily domain-containing protein" evidence="7">
    <location>
        <begin position="26"/>
        <end position="771"/>
    </location>
</feature>
<evidence type="ECO:0008006" key="10">
    <source>
        <dbReference type="Google" id="ProtNLM"/>
    </source>
</evidence>
<feature type="transmembrane region" description="Helical" evidence="6">
    <location>
        <begin position="589"/>
        <end position="616"/>
    </location>
</feature>
<dbReference type="GO" id="GO:0022857">
    <property type="term" value="F:transmembrane transporter activity"/>
    <property type="evidence" value="ECO:0007669"/>
    <property type="project" value="InterPro"/>
</dbReference>
<evidence type="ECO:0000256" key="3">
    <source>
        <dbReference type="ARBA" id="ARBA00022989"/>
    </source>
</evidence>
<dbReference type="Proteomes" id="UP000053319">
    <property type="component" value="Unassembled WGS sequence"/>
</dbReference>
<dbReference type="Pfam" id="PF07690">
    <property type="entry name" value="MFS_1"/>
    <property type="match status" value="1"/>
</dbReference>
<evidence type="ECO:0000313" key="9">
    <source>
        <dbReference type="Proteomes" id="UP000053319"/>
    </source>
</evidence>
<evidence type="ECO:0000256" key="1">
    <source>
        <dbReference type="ARBA" id="ARBA00004141"/>
    </source>
</evidence>
<dbReference type="Gene3D" id="1.20.1250.20">
    <property type="entry name" value="MFS general substrate transporter like domains"/>
    <property type="match status" value="1"/>
</dbReference>
<dbReference type="HOGENOM" id="CLU_017517_1_0_1"/>
<feature type="compositionally biased region" description="Basic and acidic residues" evidence="5">
    <location>
        <begin position="703"/>
        <end position="720"/>
    </location>
</feature>
<feature type="transmembrane region" description="Helical" evidence="6">
    <location>
        <begin position="242"/>
        <end position="261"/>
    </location>
</feature>
<keyword evidence="3 6" id="KW-1133">Transmembrane helix</keyword>
<dbReference type="OrthoDB" id="3026777at2759"/>
<protein>
    <recommendedName>
        <fullName evidence="10">Major facilitator superfamily domain-containing protein</fullName>
    </recommendedName>
</protein>
<feature type="signal peptide" evidence="7">
    <location>
        <begin position="1"/>
        <end position="25"/>
    </location>
</feature>
<dbReference type="PANTHER" id="PTHR23507:SF1">
    <property type="entry name" value="FI18259P1-RELATED"/>
    <property type="match status" value="1"/>
</dbReference>
<dbReference type="InterPro" id="IPR036259">
    <property type="entry name" value="MFS_trans_sf"/>
</dbReference>
<keyword evidence="7" id="KW-0732">Signal</keyword>
<feature type="transmembrane region" description="Helical" evidence="6">
    <location>
        <begin position="305"/>
        <end position="330"/>
    </location>
</feature>
<evidence type="ECO:0000256" key="6">
    <source>
        <dbReference type="SAM" id="Phobius"/>
    </source>
</evidence>
<dbReference type="SUPFAM" id="SSF103473">
    <property type="entry name" value="MFS general substrate transporter"/>
    <property type="match status" value="1"/>
</dbReference>
<accession>R7SLC7</accession>
<dbReference type="PANTHER" id="PTHR23507">
    <property type="entry name" value="ZGC:174356"/>
    <property type="match status" value="1"/>
</dbReference>
<comment type="subcellular location">
    <subcellularLocation>
        <location evidence="1">Membrane</location>
        <topology evidence="1">Multi-pass membrane protein</topology>
    </subcellularLocation>
</comment>
<feature type="transmembrane region" description="Helical" evidence="6">
    <location>
        <begin position="342"/>
        <end position="365"/>
    </location>
</feature>
<feature type="transmembrane region" description="Helical" evidence="6">
    <location>
        <begin position="502"/>
        <end position="526"/>
    </location>
</feature>
<evidence type="ECO:0000256" key="4">
    <source>
        <dbReference type="ARBA" id="ARBA00023136"/>
    </source>
</evidence>
<keyword evidence="4 6" id="KW-0472">Membrane</keyword>
<dbReference type="GO" id="GO:0016020">
    <property type="term" value="C:membrane"/>
    <property type="evidence" value="ECO:0007669"/>
    <property type="project" value="UniProtKB-SubCell"/>
</dbReference>
<evidence type="ECO:0000256" key="5">
    <source>
        <dbReference type="SAM" id="MobiDB-lite"/>
    </source>
</evidence>
<dbReference type="GeneID" id="18834080"/>
<dbReference type="OMA" id="ALCIMQS"/>
<dbReference type="KEGG" id="dsq:DICSQDRAFT_113067"/>
<organism evidence="8 9">
    <name type="scientific">Dichomitus squalens (strain LYAD-421)</name>
    <name type="common">Western red white-rot fungus</name>
    <dbReference type="NCBI Taxonomy" id="732165"/>
    <lineage>
        <taxon>Eukaryota</taxon>
        <taxon>Fungi</taxon>
        <taxon>Dikarya</taxon>
        <taxon>Basidiomycota</taxon>
        <taxon>Agaricomycotina</taxon>
        <taxon>Agaricomycetes</taxon>
        <taxon>Polyporales</taxon>
        <taxon>Polyporaceae</taxon>
        <taxon>Dichomitus</taxon>
    </lineage>
</organism>
<feature type="transmembrane region" description="Helical" evidence="6">
    <location>
        <begin position="273"/>
        <end position="293"/>
    </location>
</feature>
<feature type="region of interest" description="Disordered" evidence="5">
    <location>
        <begin position="205"/>
        <end position="229"/>
    </location>
</feature>
<evidence type="ECO:0000256" key="7">
    <source>
        <dbReference type="SAM" id="SignalP"/>
    </source>
</evidence>
<sequence length="771" mass="82978">MVSLRTTFLNRILCWVNCALGGSHSTGQDLYGTSATSTTSLESSAEVRLVGRRPAAYRVVSQWVAPLVSDCLWLGLVSAARAASVPVWPRDRSWKRYSLVSLDIYSFALVHGFATCTKLVFRLVPFAIVASVVRGMTIAPRVQVFTQLSCNQIYGHDVYDHTSLNRTSLHLFNTFNTPSLAVNPATPSFPPLDVDFSFAHQQISSEEPTLPPDDDGDEPDPRRPPSERCLKDPAVQAGAARLQTIMTTTMGVLSALTTIWWGGFGERHGRTKVLAAATFGLFMTDLMFILVSTPHSIFAAHGHKLLIISPIIEGLCGGWATLQAATSAYVSDCTSDGSRAGIFSRFTGVFYFGFAMGPAIGAFLIRHPFIPIFSPAVGVHNGAPTVTSVFYVAALASFVNLMLALFLFPESLDKKKAKGTVSPLLAPTIPVAEERLGRIERLFNPFTLLLPKTVTGPNGSKHKDWSMMLLAMVLFGHLLSLGMFQLKYLYAEHIYGWGAETLSYYISFMGSARALHLLFVLPFVIVTFKPKKPVGVPGHPVTPAVANAALAEAMRFDKTLIGGSLFLDLLSHSLVSLSPTDYGPYSGQALFVGATTMSCFGAGLMPAVNSLALCVMQSHGDTDTGKMFGAFSLVQAIGQTILGPILFGIIYSKTVATYPKAIYVVAGSMVFASFVILLLLRPDALIKPTRRKGKRVGPGAVEARVEPPRGRSRKNKDIRQSRFSGPPSEGSLASSRVLKVPQAGQSYGATSSSSGSGSAYLTGTSYQGRST</sequence>